<dbReference type="Proteomes" id="UP001165685">
    <property type="component" value="Unassembled WGS sequence"/>
</dbReference>
<dbReference type="GO" id="GO:0008800">
    <property type="term" value="F:beta-lactamase activity"/>
    <property type="evidence" value="ECO:0007669"/>
    <property type="project" value="UniProtKB-EC"/>
</dbReference>
<dbReference type="PANTHER" id="PTHR35333:SF3">
    <property type="entry name" value="BETA-LACTAMASE-TYPE TRANSPEPTIDASE FOLD CONTAINING PROTEIN"/>
    <property type="match status" value="1"/>
</dbReference>
<dbReference type="InterPro" id="IPR000871">
    <property type="entry name" value="Beta-lactam_class-A"/>
</dbReference>
<feature type="chain" id="PRO_5046389704" evidence="2">
    <location>
        <begin position="22"/>
        <end position="304"/>
    </location>
</feature>
<name>A0ABT4TNB2_9ACTN</name>
<dbReference type="PRINTS" id="PR00118">
    <property type="entry name" value="BLACTAMASEA"/>
</dbReference>
<evidence type="ECO:0000259" key="3">
    <source>
        <dbReference type="Pfam" id="PF13354"/>
    </source>
</evidence>
<gene>
    <name evidence="4" type="primary">bla</name>
    <name evidence="4" type="ORF">O4U47_16875</name>
</gene>
<dbReference type="Pfam" id="PF13354">
    <property type="entry name" value="Beta-lactamase2"/>
    <property type="match status" value="1"/>
</dbReference>
<dbReference type="EMBL" id="JAQFWP010000031">
    <property type="protein sequence ID" value="MDA2806188.1"/>
    <property type="molecule type" value="Genomic_DNA"/>
</dbReference>
<feature type="signal peptide" evidence="2">
    <location>
        <begin position="1"/>
        <end position="21"/>
    </location>
</feature>
<keyword evidence="5" id="KW-1185">Reference proteome</keyword>
<keyword evidence="2" id="KW-0732">Signal</keyword>
<evidence type="ECO:0000256" key="2">
    <source>
        <dbReference type="SAM" id="SignalP"/>
    </source>
</evidence>
<evidence type="ECO:0000313" key="4">
    <source>
        <dbReference type="EMBL" id="MDA2806188.1"/>
    </source>
</evidence>
<dbReference type="InterPro" id="IPR012338">
    <property type="entry name" value="Beta-lactam/transpept-like"/>
</dbReference>
<dbReference type="Gene3D" id="3.40.710.10">
    <property type="entry name" value="DD-peptidase/beta-lactamase superfamily"/>
    <property type="match status" value="1"/>
</dbReference>
<comment type="caution">
    <text evidence="4">The sequence shown here is derived from an EMBL/GenBank/DDBJ whole genome shotgun (WGS) entry which is preliminary data.</text>
</comment>
<evidence type="ECO:0000256" key="1">
    <source>
        <dbReference type="SAM" id="MobiDB-lite"/>
    </source>
</evidence>
<feature type="compositionally biased region" description="Low complexity" evidence="1">
    <location>
        <begin position="26"/>
        <end position="42"/>
    </location>
</feature>
<organism evidence="4 5">
    <name type="scientific">Nocardiopsis suaedae</name>
    <dbReference type="NCBI Taxonomy" id="3018444"/>
    <lineage>
        <taxon>Bacteria</taxon>
        <taxon>Bacillati</taxon>
        <taxon>Actinomycetota</taxon>
        <taxon>Actinomycetes</taxon>
        <taxon>Streptosporangiales</taxon>
        <taxon>Nocardiopsidaceae</taxon>
        <taxon>Nocardiopsis</taxon>
    </lineage>
</organism>
<dbReference type="PANTHER" id="PTHR35333">
    <property type="entry name" value="BETA-LACTAMASE"/>
    <property type="match status" value="1"/>
</dbReference>
<feature type="region of interest" description="Disordered" evidence="1">
    <location>
        <begin position="177"/>
        <end position="198"/>
    </location>
</feature>
<dbReference type="SUPFAM" id="SSF56601">
    <property type="entry name" value="beta-lactamase/transpeptidase-like"/>
    <property type="match status" value="1"/>
</dbReference>
<dbReference type="RefSeq" id="WP_270678832.1">
    <property type="nucleotide sequence ID" value="NZ_JAQFWP010000031.1"/>
</dbReference>
<feature type="compositionally biased region" description="Basic and acidic residues" evidence="1">
    <location>
        <begin position="179"/>
        <end position="195"/>
    </location>
</feature>
<keyword evidence="4" id="KW-0378">Hydrolase</keyword>
<dbReference type="InterPro" id="IPR045155">
    <property type="entry name" value="Beta-lactam_cat"/>
</dbReference>
<feature type="region of interest" description="Disordered" evidence="1">
    <location>
        <begin position="26"/>
        <end position="47"/>
    </location>
</feature>
<protein>
    <submittedName>
        <fullName evidence="4">Class A beta-lactamase</fullName>
        <ecNumber evidence="4">3.5.2.6</ecNumber>
    </submittedName>
</protein>
<dbReference type="PROSITE" id="PS51257">
    <property type="entry name" value="PROKAR_LIPOPROTEIN"/>
    <property type="match status" value="1"/>
</dbReference>
<sequence length="304" mass="32586">MLIERAVPVLLAAAVWPAATACAPAEEAAPTGGASEASGADSSKADDEFADLEEEFGARLGVYALDTGSGEEVAYNADQRFAYASTFKVPVCGAVMEEHSLKEMEETVVHFDEEDLVTYSPITEKHVDSGMTLMEVCDAALRYSDNTAANLLLEEIGGPEGFQDAMRELGDDTTISARWETDLNENKPGDERDTTSPRAFAGNLQEYVLGDVLKKKEREALADMMVRSTTGDTLIRAGVPEDWKVGDKSGMPGYGGRNDIAVMWPPEGDPIVLAVYSTKDTEDAESEDALVAQAAEVAVDALED</sequence>
<dbReference type="NCBIfam" id="NF033103">
    <property type="entry name" value="bla_class_A"/>
    <property type="match status" value="1"/>
</dbReference>
<dbReference type="EC" id="3.5.2.6" evidence="4"/>
<proteinExistence type="predicted"/>
<accession>A0ABT4TNB2</accession>
<reference evidence="4" key="1">
    <citation type="submission" date="2023-01" db="EMBL/GenBank/DDBJ databases">
        <title>Draft genome sequence of Nocardiopsis sp. LSu2-4 isolated from halophytes.</title>
        <authorList>
            <person name="Duangmal K."/>
            <person name="Chantavorakit T."/>
        </authorList>
    </citation>
    <scope>NUCLEOTIDE SEQUENCE</scope>
    <source>
        <strain evidence="4">LSu2-4</strain>
    </source>
</reference>
<feature type="domain" description="Beta-lactamase class A catalytic" evidence="3">
    <location>
        <begin position="61"/>
        <end position="276"/>
    </location>
</feature>
<evidence type="ECO:0000313" key="5">
    <source>
        <dbReference type="Proteomes" id="UP001165685"/>
    </source>
</evidence>